<sequence>MPRQLIFVTSLVYHHVYHTYVLRTDKVLFHSSLTGAVEFSVDTKPSSWVKFNVNQTGFFLVNYQKEEWLRFSDLLLTNHQALSPADRSNLLFDSFLLAEAGHVPLHLFLSMSQYLLRETHLIPWETSYASFVYLCQMLEATQVNVMLKGYIRDLTSDLYKKLGWRTSENHLDNLLRTTIIGLACHSGNQECLSHASELFQNWTQGQEIPSSLRSLVYNFGMSEIGREEHWSYMWSRYLREESAAQKKTIMNGLAHVRKPYLILRYLDYAMDPEKVRSQDFFTILSYIAGNPVGRPLVWNFIRDNWPALVERFTLNNRYLGNAVKKICSYFTTERQLEEMRAFFAKYPDAGAGKRRRQQALEAVQNNIRWIQSHVQGLKEWLEVEGVLSVMFFIRIDRVV</sequence>
<evidence type="ECO:0000256" key="3">
    <source>
        <dbReference type="ARBA" id="ARBA00010136"/>
    </source>
</evidence>
<keyword evidence="9" id="KW-0862">Zinc</keyword>
<keyword evidence="10" id="KW-0482">Metalloprotease</keyword>
<comment type="similarity">
    <text evidence="3">Belongs to the peptidase M1 family.</text>
</comment>
<evidence type="ECO:0000256" key="12">
    <source>
        <dbReference type="ARBA" id="ARBA00023157"/>
    </source>
</evidence>
<dbReference type="GO" id="GO:0008270">
    <property type="term" value="F:zinc ion binding"/>
    <property type="evidence" value="ECO:0007669"/>
    <property type="project" value="TreeGrafter"/>
</dbReference>
<dbReference type="AlphaFoldDB" id="A0A4Y2K7Q6"/>
<evidence type="ECO:0000256" key="6">
    <source>
        <dbReference type="ARBA" id="ARBA00022670"/>
    </source>
</evidence>
<evidence type="ECO:0000256" key="7">
    <source>
        <dbReference type="ARBA" id="ARBA00022723"/>
    </source>
</evidence>
<dbReference type="GO" id="GO:0005615">
    <property type="term" value="C:extracellular space"/>
    <property type="evidence" value="ECO:0007669"/>
    <property type="project" value="TreeGrafter"/>
</dbReference>
<evidence type="ECO:0000256" key="4">
    <source>
        <dbReference type="ARBA" id="ARBA00022438"/>
    </source>
</evidence>
<keyword evidence="11" id="KW-0472">Membrane</keyword>
<dbReference type="GO" id="GO:0005737">
    <property type="term" value="C:cytoplasm"/>
    <property type="evidence" value="ECO:0007669"/>
    <property type="project" value="TreeGrafter"/>
</dbReference>
<evidence type="ECO:0000256" key="8">
    <source>
        <dbReference type="ARBA" id="ARBA00022801"/>
    </source>
</evidence>
<keyword evidence="4 15" id="KW-0031">Aminopeptidase</keyword>
<keyword evidence="5" id="KW-1003">Cell membrane</keyword>
<evidence type="ECO:0000256" key="10">
    <source>
        <dbReference type="ARBA" id="ARBA00023049"/>
    </source>
</evidence>
<comment type="cofactor">
    <cofactor evidence="1">
        <name>Zn(2+)</name>
        <dbReference type="ChEBI" id="CHEBI:29105"/>
    </cofactor>
</comment>
<organism evidence="15 16">
    <name type="scientific">Araneus ventricosus</name>
    <name type="common">Orbweaver spider</name>
    <name type="synonym">Epeira ventricosa</name>
    <dbReference type="NCBI Taxonomy" id="182803"/>
    <lineage>
        <taxon>Eukaryota</taxon>
        <taxon>Metazoa</taxon>
        <taxon>Ecdysozoa</taxon>
        <taxon>Arthropoda</taxon>
        <taxon>Chelicerata</taxon>
        <taxon>Arachnida</taxon>
        <taxon>Araneae</taxon>
        <taxon>Araneomorphae</taxon>
        <taxon>Entelegynae</taxon>
        <taxon>Araneoidea</taxon>
        <taxon>Araneidae</taxon>
        <taxon>Araneus</taxon>
    </lineage>
</organism>
<evidence type="ECO:0000256" key="9">
    <source>
        <dbReference type="ARBA" id="ARBA00022833"/>
    </source>
</evidence>
<dbReference type="GO" id="GO:0005886">
    <property type="term" value="C:plasma membrane"/>
    <property type="evidence" value="ECO:0007669"/>
    <property type="project" value="UniProtKB-SubCell"/>
</dbReference>
<keyword evidence="8" id="KW-0378">Hydrolase</keyword>
<evidence type="ECO:0000256" key="11">
    <source>
        <dbReference type="ARBA" id="ARBA00023136"/>
    </source>
</evidence>
<reference evidence="15 16" key="1">
    <citation type="journal article" date="2019" name="Sci. Rep.">
        <title>Orb-weaving spider Araneus ventricosus genome elucidates the spidroin gene catalogue.</title>
        <authorList>
            <person name="Kono N."/>
            <person name="Nakamura H."/>
            <person name="Ohtoshi R."/>
            <person name="Moran D.A.P."/>
            <person name="Shinohara A."/>
            <person name="Yoshida Y."/>
            <person name="Fujiwara M."/>
            <person name="Mori M."/>
            <person name="Tomita M."/>
            <person name="Arakawa K."/>
        </authorList>
    </citation>
    <scope>NUCLEOTIDE SEQUENCE [LARGE SCALE GENOMIC DNA]</scope>
</reference>
<evidence type="ECO:0000256" key="2">
    <source>
        <dbReference type="ARBA" id="ARBA00004236"/>
    </source>
</evidence>
<dbReference type="Gene3D" id="1.25.50.20">
    <property type="match status" value="1"/>
</dbReference>
<evidence type="ECO:0000313" key="16">
    <source>
        <dbReference type="Proteomes" id="UP000499080"/>
    </source>
</evidence>
<accession>A0A4Y2K7Q6</accession>
<protein>
    <submittedName>
        <fullName evidence="15">Glutamyl aminopeptidase</fullName>
    </submittedName>
</protein>
<dbReference type="GO" id="GO:0006508">
    <property type="term" value="P:proteolysis"/>
    <property type="evidence" value="ECO:0007669"/>
    <property type="project" value="UniProtKB-KW"/>
</dbReference>
<dbReference type="PANTHER" id="PTHR11533:SF276">
    <property type="entry name" value="GLUTAMYL AMINOPEPTIDASE"/>
    <property type="match status" value="1"/>
</dbReference>
<comment type="subcellular location">
    <subcellularLocation>
        <location evidence="2">Cell membrane</location>
    </subcellularLocation>
</comment>
<keyword evidence="13" id="KW-0325">Glycoprotein</keyword>
<keyword evidence="7" id="KW-0479">Metal-binding</keyword>
<dbReference type="InterPro" id="IPR050344">
    <property type="entry name" value="Peptidase_M1_aminopeptidases"/>
</dbReference>
<dbReference type="GO" id="GO:0042277">
    <property type="term" value="F:peptide binding"/>
    <property type="evidence" value="ECO:0007669"/>
    <property type="project" value="TreeGrafter"/>
</dbReference>
<dbReference type="EMBL" id="BGPR01004354">
    <property type="protein sequence ID" value="GBM98773.1"/>
    <property type="molecule type" value="Genomic_DNA"/>
</dbReference>
<dbReference type="GO" id="GO:0070006">
    <property type="term" value="F:metalloaminopeptidase activity"/>
    <property type="evidence" value="ECO:0007669"/>
    <property type="project" value="TreeGrafter"/>
</dbReference>
<gene>
    <name evidence="15" type="primary">Enpep_0</name>
    <name evidence="15" type="ORF">AVEN_73198_1</name>
</gene>
<dbReference type="Proteomes" id="UP000499080">
    <property type="component" value="Unassembled WGS sequence"/>
</dbReference>
<evidence type="ECO:0000256" key="5">
    <source>
        <dbReference type="ARBA" id="ARBA00022475"/>
    </source>
</evidence>
<name>A0A4Y2K7Q6_ARAVE</name>
<keyword evidence="12" id="KW-1015">Disulfide bond</keyword>
<dbReference type="Pfam" id="PF11838">
    <property type="entry name" value="ERAP1_C"/>
    <property type="match status" value="1"/>
</dbReference>
<evidence type="ECO:0000256" key="1">
    <source>
        <dbReference type="ARBA" id="ARBA00001947"/>
    </source>
</evidence>
<evidence type="ECO:0000313" key="15">
    <source>
        <dbReference type="EMBL" id="GBM98773.1"/>
    </source>
</evidence>
<comment type="caution">
    <text evidence="15">The sequence shown here is derived from an EMBL/GenBank/DDBJ whole genome shotgun (WGS) entry which is preliminary data.</text>
</comment>
<dbReference type="OrthoDB" id="6429501at2759"/>
<dbReference type="FunFam" id="1.25.50.20:FF:000001">
    <property type="entry name" value="Aminopeptidase"/>
    <property type="match status" value="1"/>
</dbReference>
<keyword evidence="6" id="KW-0645">Protease</keyword>
<feature type="domain" description="ERAP1-like C-terminal" evidence="14">
    <location>
        <begin position="48"/>
        <end position="364"/>
    </location>
</feature>
<proteinExistence type="inferred from homology"/>
<dbReference type="GO" id="GO:0043171">
    <property type="term" value="P:peptide catabolic process"/>
    <property type="evidence" value="ECO:0007669"/>
    <property type="project" value="TreeGrafter"/>
</dbReference>
<dbReference type="InterPro" id="IPR024571">
    <property type="entry name" value="ERAP1-like_C_dom"/>
</dbReference>
<keyword evidence="16" id="KW-1185">Reference proteome</keyword>
<dbReference type="PANTHER" id="PTHR11533">
    <property type="entry name" value="PROTEASE M1 ZINC METALLOPROTEASE"/>
    <property type="match status" value="1"/>
</dbReference>
<evidence type="ECO:0000256" key="13">
    <source>
        <dbReference type="ARBA" id="ARBA00023180"/>
    </source>
</evidence>
<evidence type="ECO:0000259" key="14">
    <source>
        <dbReference type="Pfam" id="PF11838"/>
    </source>
</evidence>